<dbReference type="InterPro" id="IPR018108">
    <property type="entry name" value="MCP_transmembrane"/>
</dbReference>
<keyword evidence="5" id="KW-0677">Repeat</keyword>
<evidence type="ECO:0000256" key="12">
    <source>
        <dbReference type="ARBA" id="ARBA00070508"/>
    </source>
</evidence>
<comment type="catalytic activity">
    <reaction evidence="10">
        <text>FAD(in) = FAD(out)</text>
        <dbReference type="Rhea" id="RHEA:76535"/>
        <dbReference type="ChEBI" id="CHEBI:57692"/>
    </reaction>
</comment>
<proteinExistence type="inferred from homology"/>
<feature type="repeat" description="Solcar" evidence="14">
    <location>
        <begin position="307"/>
        <end position="386"/>
    </location>
</feature>
<sequence>MSAFSANGSPAARTCLGAVSAAARPPSAAIAVSSPSGLGTAPLDASAAAVSAAALPKLVSTHPVVALPAPDASVAASVPVSAPAPSAPSAAMSATPARRRPLPLQHLAGGVAGGVTSTLLLHPLDLIKIRFAVEDAGGKGRAPRYSGVANAVTTITSSEGIRGLYRGVTPNLLGAGSSWGLYFMFYSSLKSWMQSGDSSRDLGAARHMLVASEAGVLTLALTNPISVVRTRLCLQTSLDAALPESKRFSGMFDALRKTYRAEGARGLYRGFVPGVWGVSHGALQFMAYEELKSRYNRHQHRAVDHALSTAEYLQFAALSKLFAACVTYPYQVVRARLQDHRTSYTGSMDVIQRIVRREGPRGLYRGLTPYLLHVTPNTGEHGQHKH</sequence>
<dbReference type="Proteomes" id="UP000440578">
    <property type="component" value="Unassembled WGS sequence"/>
</dbReference>
<feature type="repeat" description="Solcar" evidence="14">
    <location>
        <begin position="202"/>
        <end position="294"/>
    </location>
</feature>
<evidence type="ECO:0000256" key="3">
    <source>
        <dbReference type="ARBA" id="ARBA00022448"/>
    </source>
</evidence>
<dbReference type="OrthoDB" id="428293at2759"/>
<gene>
    <name evidence="16" type="primary">SLC25A32_2</name>
    <name evidence="16" type="ORF">FJT64_015728</name>
</gene>
<accession>A0A6A4X6A9</accession>
<dbReference type="GO" id="GO:0005743">
    <property type="term" value="C:mitochondrial inner membrane"/>
    <property type="evidence" value="ECO:0007669"/>
    <property type="project" value="UniProtKB-SubCell"/>
</dbReference>
<evidence type="ECO:0000256" key="14">
    <source>
        <dbReference type="PROSITE-ProRule" id="PRU00282"/>
    </source>
</evidence>
<dbReference type="AlphaFoldDB" id="A0A6A4X6A9"/>
<evidence type="ECO:0000256" key="5">
    <source>
        <dbReference type="ARBA" id="ARBA00022737"/>
    </source>
</evidence>
<keyword evidence="9 14" id="KW-0472">Membrane</keyword>
<reference evidence="16 17" key="1">
    <citation type="submission" date="2019-07" db="EMBL/GenBank/DDBJ databases">
        <title>Draft genome assembly of a fouling barnacle, Amphibalanus amphitrite (Darwin, 1854): The first reference genome for Thecostraca.</title>
        <authorList>
            <person name="Kim W."/>
        </authorList>
    </citation>
    <scope>NUCLEOTIDE SEQUENCE [LARGE SCALE GENOMIC DNA]</scope>
    <source>
        <strain evidence="16">SNU_AA5</strain>
        <tissue evidence="16">Soma without cirri and trophi</tissue>
    </source>
</reference>
<evidence type="ECO:0000256" key="6">
    <source>
        <dbReference type="ARBA" id="ARBA00022792"/>
    </source>
</evidence>
<dbReference type="InterPro" id="IPR002067">
    <property type="entry name" value="MCP"/>
</dbReference>
<dbReference type="PRINTS" id="PR00926">
    <property type="entry name" value="MITOCARRIER"/>
</dbReference>
<dbReference type="InterPro" id="IPR023395">
    <property type="entry name" value="MCP_dom_sf"/>
</dbReference>
<dbReference type="GO" id="GO:0015711">
    <property type="term" value="P:organic anion transport"/>
    <property type="evidence" value="ECO:0007669"/>
    <property type="project" value="UniProtKB-ARBA"/>
</dbReference>
<comment type="subcellular location">
    <subcellularLocation>
        <location evidence="1">Mitochondrion inner membrane</location>
        <topology evidence="1">Multi-pass membrane protein</topology>
    </subcellularLocation>
</comment>
<evidence type="ECO:0000256" key="2">
    <source>
        <dbReference type="ARBA" id="ARBA00006375"/>
    </source>
</evidence>
<evidence type="ECO:0000313" key="16">
    <source>
        <dbReference type="EMBL" id="KAF0313743.1"/>
    </source>
</evidence>
<evidence type="ECO:0000256" key="7">
    <source>
        <dbReference type="ARBA" id="ARBA00022989"/>
    </source>
</evidence>
<dbReference type="FunFam" id="1.50.40.10:FF:000025">
    <property type="entry name" value="mitochondrial folate transporter/carrier"/>
    <property type="match status" value="1"/>
</dbReference>
<dbReference type="EMBL" id="VIIS01000073">
    <property type="protein sequence ID" value="KAF0313743.1"/>
    <property type="molecule type" value="Genomic_DNA"/>
</dbReference>
<organism evidence="16 17">
    <name type="scientific">Amphibalanus amphitrite</name>
    <name type="common">Striped barnacle</name>
    <name type="synonym">Balanus amphitrite</name>
    <dbReference type="NCBI Taxonomy" id="1232801"/>
    <lineage>
        <taxon>Eukaryota</taxon>
        <taxon>Metazoa</taxon>
        <taxon>Ecdysozoa</taxon>
        <taxon>Arthropoda</taxon>
        <taxon>Crustacea</taxon>
        <taxon>Multicrustacea</taxon>
        <taxon>Cirripedia</taxon>
        <taxon>Thoracica</taxon>
        <taxon>Thoracicalcarea</taxon>
        <taxon>Balanomorpha</taxon>
        <taxon>Balanoidea</taxon>
        <taxon>Balanidae</taxon>
        <taxon>Amphibalaninae</taxon>
        <taxon>Amphibalanus</taxon>
    </lineage>
</organism>
<evidence type="ECO:0000313" key="17">
    <source>
        <dbReference type="Proteomes" id="UP000440578"/>
    </source>
</evidence>
<feature type="repeat" description="Solcar" evidence="14">
    <location>
        <begin position="100"/>
        <end position="192"/>
    </location>
</feature>
<evidence type="ECO:0000256" key="8">
    <source>
        <dbReference type="ARBA" id="ARBA00023128"/>
    </source>
</evidence>
<keyword evidence="4 14" id="KW-0812">Transmembrane</keyword>
<keyword evidence="8" id="KW-0496">Mitochondrion</keyword>
<keyword evidence="3 15" id="KW-0813">Transport</keyword>
<dbReference type="SUPFAM" id="SSF103506">
    <property type="entry name" value="Mitochondrial carrier"/>
    <property type="match status" value="1"/>
</dbReference>
<comment type="function">
    <text evidence="11">Facilitates flavin adenine dinucleotide (FAD) translocation across the mitochondrial inner membrane into the mitochondrial matrix where it acts as a redox cofactor to assist flavoenzyme activities in fundamental metabolic processes including fatty acid beta-oxidation, amino acid and choline metabolism as well as mitochondrial electron transportation. In particular, provides FAD to DLD dehydrogenase of the glycine cleavage system, part of mitochondrial one-carbon metabolic pathway involved in neural tube closure in early embryogenesis.</text>
</comment>
<dbReference type="PANTHER" id="PTHR45683">
    <property type="entry name" value="MITOCHONDRIAL NICOTINAMIDE ADENINE DINUCLEOTIDE TRANSPORTER 1-RELATED-RELATED"/>
    <property type="match status" value="1"/>
</dbReference>
<evidence type="ECO:0000256" key="15">
    <source>
        <dbReference type="RuleBase" id="RU000488"/>
    </source>
</evidence>
<keyword evidence="6" id="KW-0999">Mitochondrion inner membrane</keyword>
<comment type="similarity">
    <text evidence="2 15">Belongs to the mitochondrial carrier (TC 2.A.29) family.</text>
</comment>
<evidence type="ECO:0000256" key="11">
    <source>
        <dbReference type="ARBA" id="ARBA00058619"/>
    </source>
</evidence>
<dbReference type="GO" id="GO:0015215">
    <property type="term" value="F:nucleotide transmembrane transporter activity"/>
    <property type="evidence" value="ECO:0007669"/>
    <property type="project" value="UniProtKB-ARBA"/>
</dbReference>
<evidence type="ECO:0000256" key="13">
    <source>
        <dbReference type="ARBA" id="ARBA00079992"/>
    </source>
</evidence>
<dbReference type="Gene3D" id="1.50.40.10">
    <property type="entry name" value="Mitochondrial carrier domain"/>
    <property type="match status" value="1"/>
</dbReference>
<dbReference type="InterPro" id="IPR044712">
    <property type="entry name" value="SLC25A32-like"/>
</dbReference>
<evidence type="ECO:0000256" key="4">
    <source>
        <dbReference type="ARBA" id="ARBA00022692"/>
    </source>
</evidence>
<evidence type="ECO:0000256" key="9">
    <source>
        <dbReference type="ARBA" id="ARBA00023136"/>
    </source>
</evidence>
<keyword evidence="7" id="KW-1133">Transmembrane helix</keyword>
<keyword evidence="17" id="KW-1185">Reference proteome</keyword>
<name>A0A6A4X6A9_AMPAM</name>
<dbReference type="PROSITE" id="PS50920">
    <property type="entry name" value="SOLCAR"/>
    <property type="match status" value="3"/>
</dbReference>
<protein>
    <recommendedName>
        <fullName evidence="12">Solute carrier family 25 member 32</fullName>
    </recommendedName>
    <alternativeName>
        <fullName evidence="13">Mitochondrial FAD transporter</fullName>
    </alternativeName>
</protein>
<comment type="caution">
    <text evidence="16">The sequence shown here is derived from an EMBL/GenBank/DDBJ whole genome shotgun (WGS) entry which is preliminary data.</text>
</comment>
<evidence type="ECO:0000256" key="10">
    <source>
        <dbReference type="ARBA" id="ARBA00050907"/>
    </source>
</evidence>
<dbReference type="Pfam" id="PF00153">
    <property type="entry name" value="Mito_carr"/>
    <property type="match status" value="3"/>
</dbReference>
<evidence type="ECO:0000256" key="1">
    <source>
        <dbReference type="ARBA" id="ARBA00004448"/>
    </source>
</evidence>